<dbReference type="AlphaFoldDB" id="A0AA88USY7"/>
<comment type="caution">
    <text evidence="2">The sequence shown here is derived from an EMBL/GenBank/DDBJ whole genome shotgun (WGS) entry which is preliminary data.</text>
</comment>
<protein>
    <recommendedName>
        <fullName evidence="1">Reverse transcriptase Ty1/copia-type domain-containing protein</fullName>
    </recommendedName>
</protein>
<reference evidence="2" key="1">
    <citation type="submission" date="2022-12" db="EMBL/GenBank/DDBJ databases">
        <title>Draft genome assemblies for two species of Escallonia (Escalloniales).</title>
        <authorList>
            <person name="Chanderbali A."/>
            <person name="Dervinis C."/>
            <person name="Anghel I."/>
            <person name="Soltis D."/>
            <person name="Soltis P."/>
            <person name="Zapata F."/>
        </authorList>
    </citation>
    <scope>NUCLEOTIDE SEQUENCE</scope>
    <source>
        <strain evidence="2">UCBG92.1500</strain>
        <tissue evidence="2">Leaf</tissue>
    </source>
</reference>
<evidence type="ECO:0000259" key="1">
    <source>
        <dbReference type="Pfam" id="PF07727"/>
    </source>
</evidence>
<keyword evidence="3" id="KW-1185">Reference proteome</keyword>
<dbReference type="PANTHER" id="PTHR11439:SF450">
    <property type="entry name" value="REVERSE TRANSCRIPTASE TY1_COPIA-TYPE DOMAIN-CONTAINING PROTEIN"/>
    <property type="match status" value="1"/>
</dbReference>
<dbReference type="PANTHER" id="PTHR11439">
    <property type="entry name" value="GAG-POL-RELATED RETROTRANSPOSON"/>
    <property type="match status" value="1"/>
</dbReference>
<dbReference type="InterPro" id="IPR043502">
    <property type="entry name" value="DNA/RNA_pol_sf"/>
</dbReference>
<accession>A0AA88USY7</accession>
<dbReference type="SUPFAM" id="SSF56672">
    <property type="entry name" value="DNA/RNA polymerases"/>
    <property type="match status" value="1"/>
</dbReference>
<name>A0AA88USY7_9ASTE</name>
<evidence type="ECO:0000313" key="3">
    <source>
        <dbReference type="Proteomes" id="UP001187471"/>
    </source>
</evidence>
<organism evidence="2 3">
    <name type="scientific">Escallonia rubra</name>
    <dbReference type="NCBI Taxonomy" id="112253"/>
    <lineage>
        <taxon>Eukaryota</taxon>
        <taxon>Viridiplantae</taxon>
        <taxon>Streptophyta</taxon>
        <taxon>Embryophyta</taxon>
        <taxon>Tracheophyta</taxon>
        <taxon>Spermatophyta</taxon>
        <taxon>Magnoliopsida</taxon>
        <taxon>eudicotyledons</taxon>
        <taxon>Gunneridae</taxon>
        <taxon>Pentapetalae</taxon>
        <taxon>asterids</taxon>
        <taxon>campanulids</taxon>
        <taxon>Escalloniales</taxon>
        <taxon>Escalloniaceae</taxon>
        <taxon>Escallonia</taxon>
    </lineage>
</organism>
<dbReference type="InterPro" id="IPR013103">
    <property type="entry name" value="RVT_2"/>
</dbReference>
<sequence>MSYILVYVDDIIVTGNSSTQITSLINSLRFEFSLKDLSQFHYFLGIEVSYAQIGLFLSQRRYINDILSKTGWPSLNSRWIGLAALTTIDPSVALLYISVRTVAHSSTQAEYKALADCASELSWLCSLFTKLGFPLQQSPILLCDNKGATYLFPNPVFHARMKHIEIDSHFVHDKVRKKELNVQFISTHVQIANIFTKGLASPRHGFLSRKLKVVPEKLTVN</sequence>
<dbReference type="CDD" id="cd09272">
    <property type="entry name" value="RNase_HI_RT_Ty1"/>
    <property type="match status" value="1"/>
</dbReference>
<dbReference type="EMBL" id="JAVXUO010000439">
    <property type="protein sequence ID" value="KAK2992068.1"/>
    <property type="molecule type" value="Genomic_DNA"/>
</dbReference>
<evidence type="ECO:0000313" key="2">
    <source>
        <dbReference type="EMBL" id="KAK2992068.1"/>
    </source>
</evidence>
<gene>
    <name evidence="2" type="ORF">RJ640_026586</name>
</gene>
<dbReference type="Pfam" id="PF07727">
    <property type="entry name" value="RVT_2"/>
    <property type="match status" value="1"/>
</dbReference>
<dbReference type="Proteomes" id="UP001187471">
    <property type="component" value="Unassembled WGS sequence"/>
</dbReference>
<proteinExistence type="predicted"/>
<feature type="domain" description="Reverse transcriptase Ty1/copia-type" evidence="1">
    <location>
        <begin position="4"/>
        <end position="73"/>
    </location>
</feature>